<comment type="caution">
    <text evidence="3">The sequence shown here is derived from an EMBL/GenBank/DDBJ whole genome shotgun (WGS) entry which is preliminary data.</text>
</comment>
<reference evidence="3 4" key="1">
    <citation type="submission" date="2011-06" db="EMBL/GenBank/DDBJ databases">
        <title>The draft genome of Thiorhodococcus drewsii AZ1.</title>
        <authorList>
            <consortium name="US DOE Joint Genome Institute (JGI-PGF)"/>
            <person name="Lucas S."/>
            <person name="Han J."/>
            <person name="Lapidus A."/>
            <person name="Cheng J.-F."/>
            <person name="Goodwin L."/>
            <person name="Pitluck S."/>
            <person name="Peters L."/>
            <person name="Land M.L."/>
            <person name="Hauser L."/>
            <person name="Vogl K."/>
            <person name="Liu Z."/>
            <person name="Imhoff J."/>
            <person name="Thiel V."/>
            <person name="Frigaard N.-U."/>
            <person name="Bryant D.A."/>
            <person name="Woyke T.J."/>
        </authorList>
    </citation>
    <scope>NUCLEOTIDE SEQUENCE [LARGE SCALE GENOMIC DNA]</scope>
    <source>
        <strain evidence="3 4">AZ1</strain>
    </source>
</reference>
<name>G2E2B9_9GAMM</name>
<dbReference type="AlphaFoldDB" id="G2E2B9"/>
<dbReference type="Gene3D" id="3.40.50.2000">
    <property type="entry name" value="Glycogen Phosphorylase B"/>
    <property type="match status" value="1"/>
</dbReference>
<organism evidence="3 4">
    <name type="scientific">Thiorhodococcus drewsii AZ1</name>
    <dbReference type="NCBI Taxonomy" id="765913"/>
    <lineage>
        <taxon>Bacteria</taxon>
        <taxon>Pseudomonadati</taxon>
        <taxon>Pseudomonadota</taxon>
        <taxon>Gammaproteobacteria</taxon>
        <taxon>Chromatiales</taxon>
        <taxon>Chromatiaceae</taxon>
        <taxon>Thiorhodococcus</taxon>
    </lineage>
</organism>
<evidence type="ECO:0000313" key="3">
    <source>
        <dbReference type="EMBL" id="EGV30835.1"/>
    </source>
</evidence>
<evidence type="ECO:0000256" key="1">
    <source>
        <dbReference type="SAM" id="MobiDB-lite"/>
    </source>
</evidence>
<evidence type="ECO:0000259" key="2">
    <source>
        <dbReference type="Pfam" id="PF00534"/>
    </source>
</evidence>
<dbReference type="Proteomes" id="UP000004200">
    <property type="component" value="Unassembled WGS sequence"/>
</dbReference>
<dbReference type="EMBL" id="AFWT01000016">
    <property type="protein sequence ID" value="EGV30835.1"/>
    <property type="molecule type" value="Genomic_DNA"/>
</dbReference>
<protein>
    <submittedName>
        <fullName evidence="3">Putative glycosyltransferase</fullName>
    </submittedName>
</protein>
<sequence>MRDADALDPSGVSAAGAADSDPLLEQDKFTYATLLASADLYVTAGPHETFGLALVEAEAFGLPVVGVGALCERVRPDRGRPGRIECDGWIAPTGIASCSTEGTSSRRNALRVTRSTGRLKRSSR</sequence>
<dbReference type="STRING" id="765913.ThidrDRAFT_2467"/>
<dbReference type="RefSeq" id="WP_007041180.1">
    <property type="nucleotide sequence ID" value="NZ_AFWT01000016.1"/>
</dbReference>
<keyword evidence="4" id="KW-1185">Reference proteome</keyword>
<dbReference type="eggNOG" id="COG0438">
    <property type="taxonomic scope" value="Bacteria"/>
</dbReference>
<accession>G2E2B9</accession>
<dbReference type="GO" id="GO:0016757">
    <property type="term" value="F:glycosyltransferase activity"/>
    <property type="evidence" value="ECO:0007669"/>
    <property type="project" value="InterPro"/>
</dbReference>
<feature type="domain" description="Glycosyl transferase family 1" evidence="2">
    <location>
        <begin position="27"/>
        <end position="66"/>
    </location>
</feature>
<dbReference type="Pfam" id="PF00534">
    <property type="entry name" value="Glycos_transf_1"/>
    <property type="match status" value="1"/>
</dbReference>
<gene>
    <name evidence="3" type="ORF">ThidrDRAFT_2467</name>
</gene>
<evidence type="ECO:0000313" key="4">
    <source>
        <dbReference type="Proteomes" id="UP000004200"/>
    </source>
</evidence>
<proteinExistence type="predicted"/>
<keyword evidence="3" id="KW-0808">Transferase</keyword>
<dbReference type="SUPFAM" id="SSF53756">
    <property type="entry name" value="UDP-Glycosyltransferase/glycogen phosphorylase"/>
    <property type="match status" value="1"/>
</dbReference>
<dbReference type="InterPro" id="IPR001296">
    <property type="entry name" value="Glyco_trans_1"/>
</dbReference>
<feature type="region of interest" description="Disordered" evidence="1">
    <location>
        <begin position="99"/>
        <end position="124"/>
    </location>
</feature>